<dbReference type="Proteomes" id="UP000654075">
    <property type="component" value="Unassembled WGS sequence"/>
</dbReference>
<organism evidence="3 4">
    <name type="scientific">Polarella glacialis</name>
    <name type="common">Dinoflagellate</name>
    <dbReference type="NCBI Taxonomy" id="89957"/>
    <lineage>
        <taxon>Eukaryota</taxon>
        <taxon>Sar</taxon>
        <taxon>Alveolata</taxon>
        <taxon>Dinophyceae</taxon>
        <taxon>Suessiales</taxon>
        <taxon>Suessiaceae</taxon>
        <taxon>Polarella</taxon>
    </lineage>
</organism>
<feature type="repeat" description="PPR" evidence="2">
    <location>
        <begin position="6"/>
        <end position="40"/>
    </location>
</feature>
<comment type="caution">
    <text evidence="3">The sequence shown here is derived from an EMBL/GenBank/DDBJ whole genome shotgun (WGS) entry which is preliminary data.</text>
</comment>
<evidence type="ECO:0000313" key="3">
    <source>
        <dbReference type="EMBL" id="CAE8596802.1"/>
    </source>
</evidence>
<sequence>MAVNPSEISYSAAISSCEKGRQWQMALSLLSQMPDARLSPNLLCFAAAVLACVKCNRWRDTFVLLDDMLGFSLEPNPFTLSTLLAECEQRGLLSTEQKLATAMCLTQPFARSIG</sequence>
<dbReference type="InterPro" id="IPR002885">
    <property type="entry name" value="PPR_rpt"/>
</dbReference>
<evidence type="ECO:0000313" key="4">
    <source>
        <dbReference type="Proteomes" id="UP000654075"/>
    </source>
</evidence>
<accession>A0A813E8L2</accession>
<name>A0A813E8L2_POLGL</name>
<evidence type="ECO:0000256" key="2">
    <source>
        <dbReference type="PROSITE-ProRule" id="PRU00708"/>
    </source>
</evidence>
<dbReference type="PANTHER" id="PTHR47447:SF17">
    <property type="entry name" value="OS12G0638900 PROTEIN"/>
    <property type="match status" value="1"/>
</dbReference>
<dbReference type="Gene3D" id="1.25.40.10">
    <property type="entry name" value="Tetratricopeptide repeat domain"/>
    <property type="match status" value="1"/>
</dbReference>
<evidence type="ECO:0008006" key="5">
    <source>
        <dbReference type="Google" id="ProtNLM"/>
    </source>
</evidence>
<evidence type="ECO:0000256" key="1">
    <source>
        <dbReference type="ARBA" id="ARBA00022737"/>
    </source>
</evidence>
<dbReference type="PANTHER" id="PTHR47447">
    <property type="entry name" value="OS03G0856100 PROTEIN"/>
    <property type="match status" value="1"/>
</dbReference>
<gene>
    <name evidence="3" type="ORF">PGLA1383_LOCUS15264</name>
</gene>
<keyword evidence="4" id="KW-1185">Reference proteome</keyword>
<protein>
    <recommendedName>
        <fullName evidence="5">Pentatricopeptide repeat-containing protein</fullName>
    </recommendedName>
</protein>
<proteinExistence type="predicted"/>
<dbReference type="PROSITE" id="PS51375">
    <property type="entry name" value="PPR"/>
    <property type="match status" value="1"/>
</dbReference>
<dbReference type="EMBL" id="CAJNNV010008932">
    <property type="protein sequence ID" value="CAE8596802.1"/>
    <property type="molecule type" value="Genomic_DNA"/>
</dbReference>
<dbReference type="AlphaFoldDB" id="A0A813E8L2"/>
<dbReference type="Pfam" id="PF01535">
    <property type="entry name" value="PPR"/>
    <property type="match status" value="1"/>
</dbReference>
<reference evidence="3" key="1">
    <citation type="submission" date="2021-02" db="EMBL/GenBank/DDBJ databases">
        <authorList>
            <person name="Dougan E. K."/>
            <person name="Rhodes N."/>
            <person name="Thang M."/>
            <person name="Chan C."/>
        </authorList>
    </citation>
    <scope>NUCLEOTIDE SEQUENCE</scope>
</reference>
<keyword evidence="1" id="KW-0677">Repeat</keyword>
<dbReference type="NCBIfam" id="TIGR00756">
    <property type="entry name" value="PPR"/>
    <property type="match status" value="1"/>
</dbReference>
<dbReference type="InterPro" id="IPR011990">
    <property type="entry name" value="TPR-like_helical_dom_sf"/>
</dbReference>
<dbReference type="OrthoDB" id="185373at2759"/>